<sequence length="31" mass="3531">MELKIVAERSIMDKLRKKGEAFVIQRTLGIG</sequence>
<dbReference type="Proteomes" id="UP000295066">
    <property type="component" value="Unassembled WGS sequence"/>
</dbReference>
<dbReference type="EMBL" id="SORI01000011">
    <property type="protein sequence ID" value="TDY59706.1"/>
    <property type="molecule type" value="Genomic_DNA"/>
</dbReference>
<accession>A0A4R8M7Y4</accession>
<proteinExistence type="predicted"/>
<gene>
    <name evidence="1" type="ORF">C8D99_11140</name>
</gene>
<protein>
    <submittedName>
        <fullName evidence="1">Uncharacterized protein</fullName>
    </submittedName>
</protein>
<dbReference type="AlphaFoldDB" id="A0A4R8M7Y4"/>
<reference evidence="1 2" key="1">
    <citation type="submission" date="2019-03" db="EMBL/GenBank/DDBJ databases">
        <title>Genomic Encyclopedia of Type Strains, Phase IV (KMG-IV): sequencing the most valuable type-strain genomes for metagenomic binning, comparative biology and taxonomic classification.</title>
        <authorList>
            <person name="Goeker M."/>
        </authorList>
    </citation>
    <scope>NUCLEOTIDE SEQUENCE [LARGE SCALE GENOMIC DNA]</scope>
    <source>
        <strain evidence="1 2">DSM 25964</strain>
    </source>
</reference>
<evidence type="ECO:0000313" key="1">
    <source>
        <dbReference type="EMBL" id="TDY59706.1"/>
    </source>
</evidence>
<evidence type="ECO:0000313" key="2">
    <source>
        <dbReference type="Proteomes" id="UP000295066"/>
    </source>
</evidence>
<comment type="caution">
    <text evidence="1">The sequence shown here is derived from an EMBL/GenBank/DDBJ whole genome shotgun (WGS) entry which is preliminary data.</text>
</comment>
<keyword evidence="2" id="KW-1185">Reference proteome</keyword>
<organism evidence="1 2">
    <name type="scientific">Aminivibrio pyruvatiphilus</name>
    <dbReference type="NCBI Taxonomy" id="1005740"/>
    <lineage>
        <taxon>Bacteria</taxon>
        <taxon>Thermotogati</taxon>
        <taxon>Synergistota</taxon>
        <taxon>Synergistia</taxon>
        <taxon>Synergistales</taxon>
        <taxon>Aminobacteriaceae</taxon>
        <taxon>Aminivibrio</taxon>
    </lineage>
</organism>
<name>A0A4R8M7Y4_9BACT</name>